<comment type="caution">
    <text evidence="3">The sequence shown here is derived from an EMBL/GenBank/DDBJ whole genome shotgun (WGS) entry which is preliminary data.</text>
</comment>
<dbReference type="Proteomes" id="UP000824469">
    <property type="component" value="Unassembled WGS sequence"/>
</dbReference>
<dbReference type="AlphaFoldDB" id="A0AA38GJK4"/>
<evidence type="ECO:0000256" key="2">
    <source>
        <dbReference type="SAM" id="MobiDB-lite"/>
    </source>
</evidence>
<keyword evidence="4" id="KW-1185">Reference proteome</keyword>
<evidence type="ECO:0000256" key="1">
    <source>
        <dbReference type="SAM" id="Coils"/>
    </source>
</evidence>
<feature type="region of interest" description="Disordered" evidence="2">
    <location>
        <begin position="63"/>
        <end position="100"/>
    </location>
</feature>
<feature type="non-terminal residue" evidence="3">
    <location>
        <position position="100"/>
    </location>
</feature>
<dbReference type="EMBL" id="JAHRHJ020000003">
    <property type="protein sequence ID" value="KAH9322678.1"/>
    <property type="molecule type" value="Genomic_DNA"/>
</dbReference>
<reference evidence="3 4" key="1">
    <citation type="journal article" date="2021" name="Nat. Plants">
        <title>The Taxus genome provides insights into paclitaxel biosynthesis.</title>
        <authorList>
            <person name="Xiong X."/>
            <person name="Gou J."/>
            <person name="Liao Q."/>
            <person name="Li Y."/>
            <person name="Zhou Q."/>
            <person name="Bi G."/>
            <person name="Li C."/>
            <person name="Du R."/>
            <person name="Wang X."/>
            <person name="Sun T."/>
            <person name="Guo L."/>
            <person name="Liang H."/>
            <person name="Lu P."/>
            <person name="Wu Y."/>
            <person name="Zhang Z."/>
            <person name="Ro D.K."/>
            <person name="Shang Y."/>
            <person name="Huang S."/>
            <person name="Yan J."/>
        </authorList>
    </citation>
    <scope>NUCLEOTIDE SEQUENCE [LARGE SCALE GENOMIC DNA]</scope>
    <source>
        <strain evidence="3">Ta-2019</strain>
    </source>
</reference>
<feature type="compositionally biased region" description="Basic and acidic residues" evidence="2">
    <location>
        <begin position="89"/>
        <end position="100"/>
    </location>
</feature>
<feature type="compositionally biased region" description="Basic residues" evidence="2">
    <location>
        <begin position="79"/>
        <end position="88"/>
    </location>
</feature>
<feature type="coiled-coil region" evidence="1">
    <location>
        <begin position="23"/>
        <end position="57"/>
    </location>
</feature>
<gene>
    <name evidence="3" type="ORF">KI387_017317</name>
</gene>
<evidence type="ECO:0000313" key="3">
    <source>
        <dbReference type="EMBL" id="KAH9322678.1"/>
    </source>
</evidence>
<proteinExistence type="predicted"/>
<keyword evidence="1" id="KW-0175">Coiled coil</keyword>
<accession>A0AA38GJK4</accession>
<protein>
    <submittedName>
        <fullName evidence="3">Uncharacterized protein</fullName>
    </submittedName>
</protein>
<evidence type="ECO:0000313" key="4">
    <source>
        <dbReference type="Proteomes" id="UP000824469"/>
    </source>
</evidence>
<sequence>MEYDHGQTLKEMDSFVENVSKSLKDEEYIYLKHEEELKILKAELEDANNSLKIYEKIEKRDNEKASSNMKTCVKMTKETHKRWSKSVRKPNESRDERNFN</sequence>
<organism evidence="3 4">
    <name type="scientific">Taxus chinensis</name>
    <name type="common">Chinese yew</name>
    <name type="synonym">Taxus wallichiana var. chinensis</name>
    <dbReference type="NCBI Taxonomy" id="29808"/>
    <lineage>
        <taxon>Eukaryota</taxon>
        <taxon>Viridiplantae</taxon>
        <taxon>Streptophyta</taxon>
        <taxon>Embryophyta</taxon>
        <taxon>Tracheophyta</taxon>
        <taxon>Spermatophyta</taxon>
        <taxon>Pinopsida</taxon>
        <taxon>Pinidae</taxon>
        <taxon>Conifers II</taxon>
        <taxon>Cupressales</taxon>
        <taxon>Taxaceae</taxon>
        <taxon>Taxus</taxon>
    </lineage>
</organism>
<name>A0AA38GJK4_TAXCH</name>